<dbReference type="Pfam" id="PF08241">
    <property type="entry name" value="Methyltransf_11"/>
    <property type="match status" value="1"/>
</dbReference>
<name>A0A5N5W4B5_STRMB</name>
<dbReference type="InterPro" id="IPR029063">
    <property type="entry name" value="SAM-dependent_MTases_sf"/>
</dbReference>
<sequence length="188" mass="20626">MNRYHRFYCRSRRWARTVEEQVLPWALHGVPLGGDALEIGPGYGATTDGLLHRVDRLTLAEVDPAAVERLRRRYGGPVGVVHADGAELPLPDGRFDAVTCFTMLHHVPSPERQDRLFAEARRVLRPGGVFAGCDALDGALFRLVHRGDTCVPVPPDTLAGRLRAAGFEEAQVSAGKGRFRFRAFTGAA</sequence>
<keyword evidence="2" id="KW-0808">Transferase</keyword>
<dbReference type="Proteomes" id="UP000327000">
    <property type="component" value="Unassembled WGS sequence"/>
</dbReference>
<gene>
    <name evidence="2" type="ORF">FRZ00_21655</name>
</gene>
<comment type="caution">
    <text evidence="2">The sequence shown here is derived from an EMBL/GenBank/DDBJ whole genome shotgun (WGS) entry which is preliminary data.</text>
</comment>
<evidence type="ECO:0000259" key="1">
    <source>
        <dbReference type="Pfam" id="PF08241"/>
    </source>
</evidence>
<dbReference type="EMBL" id="VOKX01000070">
    <property type="protein sequence ID" value="KAB7839638.1"/>
    <property type="molecule type" value="Genomic_DNA"/>
</dbReference>
<accession>A0A5N5W4B5</accession>
<dbReference type="GO" id="GO:0032259">
    <property type="term" value="P:methylation"/>
    <property type="evidence" value="ECO:0007669"/>
    <property type="project" value="UniProtKB-KW"/>
</dbReference>
<dbReference type="OrthoDB" id="9805171at2"/>
<feature type="domain" description="Methyltransferase type 11" evidence="1">
    <location>
        <begin position="37"/>
        <end position="131"/>
    </location>
</feature>
<evidence type="ECO:0000313" key="3">
    <source>
        <dbReference type="Proteomes" id="UP000327000"/>
    </source>
</evidence>
<organism evidence="2 3">
    <name type="scientific">Streptomyces mobaraensis</name>
    <name type="common">Streptoverticillium mobaraense</name>
    <dbReference type="NCBI Taxonomy" id="35621"/>
    <lineage>
        <taxon>Bacteria</taxon>
        <taxon>Bacillati</taxon>
        <taxon>Actinomycetota</taxon>
        <taxon>Actinomycetes</taxon>
        <taxon>Kitasatosporales</taxon>
        <taxon>Streptomycetaceae</taxon>
        <taxon>Streptomyces</taxon>
    </lineage>
</organism>
<keyword evidence="3" id="KW-1185">Reference proteome</keyword>
<dbReference type="InterPro" id="IPR050508">
    <property type="entry name" value="Methyltransf_Superfamily"/>
</dbReference>
<dbReference type="PANTHER" id="PTHR42912:SF93">
    <property type="entry name" value="N6-ADENOSINE-METHYLTRANSFERASE TMT1A"/>
    <property type="match status" value="1"/>
</dbReference>
<proteinExistence type="predicted"/>
<reference evidence="2 3" key="1">
    <citation type="journal article" date="2019" name="Microb. Cell Fact.">
        <title>Exploring novel herbicidin analogues by transcriptional regulator overexpression and MS/MS molecular networking.</title>
        <authorList>
            <person name="Shi Y."/>
            <person name="Gu R."/>
            <person name="Li Y."/>
            <person name="Wang X."/>
            <person name="Ren W."/>
            <person name="Li X."/>
            <person name="Wang L."/>
            <person name="Xie Y."/>
            <person name="Hong B."/>
        </authorList>
    </citation>
    <scope>NUCLEOTIDE SEQUENCE [LARGE SCALE GENOMIC DNA]</scope>
    <source>
        <strain evidence="2 3">US-43</strain>
    </source>
</reference>
<dbReference type="GO" id="GO:0008757">
    <property type="term" value="F:S-adenosylmethionine-dependent methyltransferase activity"/>
    <property type="evidence" value="ECO:0007669"/>
    <property type="project" value="InterPro"/>
</dbReference>
<dbReference type="InterPro" id="IPR013216">
    <property type="entry name" value="Methyltransf_11"/>
</dbReference>
<evidence type="ECO:0000313" key="2">
    <source>
        <dbReference type="EMBL" id="KAB7839638.1"/>
    </source>
</evidence>
<keyword evidence="2" id="KW-0489">Methyltransferase</keyword>
<protein>
    <submittedName>
        <fullName evidence="2">Methyltransferase domain-containing protein</fullName>
    </submittedName>
</protein>
<dbReference type="AlphaFoldDB" id="A0A5N5W4B5"/>
<dbReference type="SUPFAM" id="SSF53335">
    <property type="entry name" value="S-adenosyl-L-methionine-dependent methyltransferases"/>
    <property type="match status" value="1"/>
</dbReference>
<dbReference type="CDD" id="cd02440">
    <property type="entry name" value="AdoMet_MTases"/>
    <property type="match status" value="1"/>
</dbReference>
<dbReference type="Gene3D" id="3.40.50.150">
    <property type="entry name" value="Vaccinia Virus protein VP39"/>
    <property type="match status" value="1"/>
</dbReference>
<dbReference type="PANTHER" id="PTHR42912">
    <property type="entry name" value="METHYLTRANSFERASE"/>
    <property type="match status" value="1"/>
</dbReference>